<dbReference type="PROSITE" id="PS50053">
    <property type="entry name" value="UBIQUITIN_2"/>
    <property type="match status" value="1"/>
</dbReference>
<dbReference type="Pfam" id="PF00240">
    <property type="entry name" value="ubiquitin"/>
    <property type="match status" value="1"/>
</dbReference>
<dbReference type="EMBL" id="LVLJ01003744">
    <property type="protein sequence ID" value="OAE19870.1"/>
    <property type="molecule type" value="Genomic_DNA"/>
</dbReference>
<gene>
    <name evidence="3" type="ORF">AXG93_1130s1230</name>
</gene>
<dbReference type="Pfam" id="PF04641">
    <property type="entry name" value="Rtf2"/>
    <property type="match status" value="1"/>
</dbReference>
<dbReference type="CDD" id="cd16653">
    <property type="entry name" value="RING-like_Rtf2"/>
    <property type="match status" value="1"/>
</dbReference>
<feature type="compositionally biased region" description="Basic and acidic residues" evidence="1">
    <location>
        <begin position="255"/>
        <end position="271"/>
    </location>
</feature>
<sequence>MQLFLRNMDGRTLTVRVEVDQTMVELKRLGMPHAPSSSLNELYLAHDGRILADDLTIAESSIKSCSTVCLGFRLRGGGGDGGATGAESRDCYLKMYAEKKPDKVDPNEAKLAKSTRCTMSAEALKPPCVIDFLGNLYNKEAVVQALLTKSVPKKFRHIIKGLKDVIPIHLATIPGVSADDDSVETKFHCPITGLEFNGKFRFLVLRGCGHVLSARALKEVQTKSCLVCYTPFSEADKVVINGTEEEVLALRQRWEEEKTKSRGEKKERKNPSTDGAVAKEMIVKQPQSGEEPMTAVESKMENGAKLVGKAHLQATATQKRKTEIVVEVTEVPVSRPKGSDLIQPSKKFKAAEKLLPQNASKEVYASIFTSSSKNSLRETSMEKYDEAFVAHYWTSDSNRLMKPDVSFERTCRQVSVVMVGDCHTKWDFLIR</sequence>
<organism evidence="3 4">
    <name type="scientific">Marchantia polymorpha subsp. ruderalis</name>
    <dbReference type="NCBI Taxonomy" id="1480154"/>
    <lineage>
        <taxon>Eukaryota</taxon>
        <taxon>Viridiplantae</taxon>
        <taxon>Streptophyta</taxon>
        <taxon>Embryophyta</taxon>
        <taxon>Marchantiophyta</taxon>
        <taxon>Marchantiopsida</taxon>
        <taxon>Marchantiidae</taxon>
        <taxon>Marchantiales</taxon>
        <taxon>Marchantiaceae</taxon>
        <taxon>Marchantia</taxon>
    </lineage>
</organism>
<dbReference type="InterPro" id="IPR006735">
    <property type="entry name" value="Rtf2"/>
</dbReference>
<dbReference type="PANTHER" id="PTHR12775">
    <property type="entry name" value="PROTEIN C20ORF43 HOMOLOG"/>
    <property type="match status" value="1"/>
</dbReference>
<dbReference type="InterPro" id="IPR029071">
    <property type="entry name" value="Ubiquitin-like_domsf"/>
</dbReference>
<evidence type="ECO:0000259" key="2">
    <source>
        <dbReference type="PROSITE" id="PS50053"/>
    </source>
</evidence>
<dbReference type="SUPFAM" id="SSF54236">
    <property type="entry name" value="Ubiquitin-like"/>
    <property type="match status" value="1"/>
</dbReference>
<keyword evidence="4" id="KW-1185">Reference proteome</keyword>
<accession>A0A176VG80</accession>
<dbReference type="InterPro" id="IPR027799">
    <property type="entry name" value="Rtf2_RING-finger"/>
</dbReference>
<feature type="region of interest" description="Disordered" evidence="1">
    <location>
        <begin position="255"/>
        <end position="278"/>
    </location>
</feature>
<dbReference type="AlphaFoldDB" id="A0A176VG80"/>
<dbReference type="Gene3D" id="3.10.20.90">
    <property type="entry name" value="Phosphatidylinositol 3-kinase Catalytic Subunit, Chain A, domain 1"/>
    <property type="match status" value="1"/>
</dbReference>
<evidence type="ECO:0000313" key="3">
    <source>
        <dbReference type="EMBL" id="OAE19870.1"/>
    </source>
</evidence>
<evidence type="ECO:0000256" key="1">
    <source>
        <dbReference type="SAM" id="MobiDB-lite"/>
    </source>
</evidence>
<evidence type="ECO:0000313" key="4">
    <source>
        <dbReference type="Proteomes" id="UP000077202"/>
    </source>
</evidence>
<protein>
    <recommendedName>
        <fullName evidence="2">Ubiquitin-like domain-containing protein</fullName>
    </recommendedName>
</protein>
<dbReference type="GO" id="GO:0006274">
    <property type="term" value="P:DNA replication termination"/>
    <property type="evidence" value="ECO:0007669"/>
    <property type="project" value="TreeGrafter"/>
</dbReference>
<feature type="domain" description="Ubiquitin-like" evidence="2">
    <location>
        <begin position="1"/>
        <end position="77"/>
    </location>
</feature>
<reference evidence="3" key="1">
    <citation type="submission" date="2016-03" db="EMBL/GenBank/DDBJ databases">
        <title>Mechanisms controlling the formation of the plant cell surface in tip-growing cells are functionally conserved among land plants.</title>
        <authorList>
            <person name="Honkanen S."/>
            <person name="Jones V.A."/>
            <person name="Morieri G."/>
            <person name="Champion C."/>
            <person name="Hetherington A.J."/>
            <person name="Kelly S."/>
            <person name="Saint-Marcoux D."/>
            <person name="Proust H."/>
            <person name="Prescott H."/>
            <person name="Dolan L."/>
        </authorList>
    </citation>
    <scope>NUCLEOTIDE SEQUENCE [LARGE SCALE GENOMIC DNA]</scope>
    <source>
        <tissue evidence="3">Whole gametophyte</tissue>
    </source>
</reference>
<comment type="caution">
    <text evidence="3">The sequence shown here is derived from an EMBL/GenBank/DDBJ whole genome shotgun (WGS) entry which is preliminary data.</text>
</comment>
<dbReference type="GO" id="GO:0005634">
    <property type="term" value="C:nucleus"/>
    <property type="evidence" value="ECO:0007669"/>
    <property type="project" value="TreeGrafter"/>
</dbReference>
<name>A0A176VG80_MARPO</name>
<proteinExistence type="predicted"/>
<dbReference type="SMART" id="SM00213">
    <property type="entry name" value="UBQ"/>
    <property type="match status" value="1"/>
</dbReference>
<dbReference type="InterPro" id="IPR000626">
    <property type="entry name" value="Ubiquitin-like_dom"/>
</dbReference>
<dbReference type="Proteomes" id="UP000077202">
    <property type="component" value="Unassembled WGS sequence"/>
</dbReference>
<dbReference type="PANTHER" id="PTHR12775:SF2">
    <property type="entry name" value="REPLICATION TERMINATION FACTOR 2"/>
    <property type="match status" value="1"/>
</dbReference>